<feature type="compositionally biased region" description="Basic and acidic residues" evidence="6">
    <location>
        <begin position="15"/>
        <end position="27"/>
    </location>
</feature>
<dbReference type="AlphaFoldDB" id="A0A0A0BR15"/>
<reference evidence="9 10" key="1">
    <citation type="submission" date="2013-08" db="EMBL/GenBank/DDBJ databases">
        <title>Genome sequencing of Cellulomonas carbonis T26.</title>
        <authorList>
            <person name="Chen F."/>
            <person name="Li Y."/>
            <person name="Wang G."/>
        </authorList>
    </citation>
    <scope>NUCLEOTIDE SEQUENCE [LARGE SCALE GENOMIC DNA]</scope>
    <source>
        <strain evidence="9 10">T26</strain>
    </source>
</reference>
<dbReference type="PANTHER" id="PTHR40077:SF2">
    <property type="entry name" value="MEMBRANE PROTEIN"/>
    <property type="match status" value="1"/>
</dbReference>
<dbReference type="GO" id="GO:0005886">
    <property type="term" value="C:plasma membrane"/>
    <property type="evidence" value="ECO:0007669"/>
    <property type="project" value="UniProtKB-SubCell"/>
</dbReference>
<dbReference type="InterPro" id="IPR023845">
    <property type="entry name" value="DUF3817_TM"/>
</dbReference>
<comment type="subcellular location">
    <subcellularLocation>
        <location evidence="1">Cell membrane</location>
        <topology evidence="1">Multi-pass membrane protein</topology>
    </subcellularLocation>
</comment>
<dbReference type="EMBL" id="AXCY01000090">
    <property type="protein sequence ID" value="KGM09544.1"/>
    <property type="molecule type" value="Genomic_DNA"/>
</dbReference>
<accession>A0A0A0BR15</accession>
<feature type="transmembrane region" description="Helical" evidence="7">
    <location>
        <begin position="61"/>
        <end position="83"/>
    </location>
</feature>
<keyword evidence="4 7" id="KW-1133">Transmembrane helix</keyword>
<dbReference type="Pfam" id="PF12823">
    <property type="entry name" value="DUF3817"/>
    <property type="match status" value="1"/>
</dbReference>
<feature type="region of interest" description="Disordered" evidence="6">
    <location>
        <begin position="1"/>
        <end position="48"/>
    </location>
</feature>
<evidence type="ECO:0000313" key="10">
    <source>
        <dbReference type="Proteomes" id="UP000029839"/>
    </source>
</evidence>
<dbReference type="NCBIfam" id="TIGR03954">
    <property type="entry name" value="integ_memb_HG"/>
    <property type="match status" value="1"/>
</dbReference>
<organism evidence="9 10">
    <name type="scientific">Cellulomonas carbonis T26</name>
    <dbReference type="NCBI Taxonomy" id="947969"/>
    <lineage>
        <taxon>Bacteria</taxon>
        <taxon>Bacillati</taxon>
        <taxon>Actinomycetota</taxon>
        <taxon>Actinomycetes</taxon>
        <taxon>Micrococcales</taxon>
        <taxon>Cellulomonadaceae</taxon>
        <taxon>Cellulomonas</taxon>
    </lineage>
</organism>
<dbReference type="PANTHER" id="PTHR40077">
    <property type="entry name" value="MEMBRANE PROTEIN-RELATED"/>
    <property type="match status" value="1"/>
</dbReference>
<keyword evidence="10" id="KW-1185">Reference proteome</keyword>
<comment type="caution">
    <text evidence="9">The sequence shown here is derived from an EMBL/GenBank/DDBJ whole genome shotgun (WGS) entry which is preliminary data.</text>
</comment>
<keyword evidence="2" id="KW-1003">Cell membrane</keyword>
<evidence type="ECO:0000256" key="3">
    <source>
        <dbReference type="ARBA" id="ARBA00022692"/>
    </source>
</evidence>
<feature type="domain" description="DUF3817" evidence="8">
    <location>
        <begin position="56"/>
        <end position="147"/>
    </location>
</feature>
<evidence type="ECO:0000256" key="1">
    <source>
        <dbReference type="ARBA" id="ARBA00004651"/>
    </source>
</evidence>
<feature type="transmembrane region" description="Helical" evidence="7">
    <location>
        <begin position="122"/>
        <end position="141"/>
    </location>
</feature>
<evidence type="ECO:0000256" key="6">
    <source>
        <dbReference type="SAM" id="MobiDB-lite"/>
    </source>
</evidence>
<gene>
    <name evidence="9" type="ORF">N868_17695</name>
</gene>
<reference evidence="9 10" key="2">
    <citation type="journal article" date="2015" name="Stand. Genomic Sci.">
        <title>Draft genome sequence of Cellulomonas carbonis T26(T) and comparative analysis of six Cellulomonas genomes.</title>
        <authorList>
            <person name="Zhuang W."/>
            <person name="Zhang S."/>
            <person name="Xia X."/>
            <person name="Wang G."/>
        </authorList>
    </citation>
    <scope>NUCLEOTIDE SEQUENCE [LARGE SCALE GENOMIC DNA]</scope>
    <source>
        <strain evidence="9 10">T26</strain>
    </source>
</reference>
<evidence type="ECO:0000256" key="4">
    <source>
        <dbReference type="ARBA" id="ARBA00022989"/>
    </source>
</evidence>
<evidence type="ECO:0000259" key="8">
    <source>
        <dbReference type="Pfam" id="PF12823"/>
    </source>
</evidence>
<evidence type="ECO:0000256" key="2">
    <source>
        <dbReference type="ARBA" id="ARBA00022475"/>
    </source>
</evidence>
<feature type="transmembrane region" description="Helical" evidence="7">
    <location>
        <begin position="95"/>
        <end position="115"/>
    </location>
</feature>
<feature type="compositionally biased region" description="Low complexity" evidence="6">
    <location>
        <begin position="28"/>
        <end position="45"/>
    </location>
</feature>
<protein>
    <recommendedName>
        <fullName evidence="8">DUF3817 domain-containing protein</fullName>
    </recommendedName>
</protein>
<keyword evidence="3 7" id="KW-0812">Transmembrane</keyword>
<keyword evidence="5 7" id="KW-0472">Membrane</keyword>
<sequence length="169" mass="18492">MVRTPTTRPTAAHDVAGRDPHAQEDHVTGSTATPAGTPAGTPSAGRDWPARATRSLRRYRVLALVTGAMLLVLCVELLMKYVIGVDDDVMRWVAWVPFAHGWIYVVYLVTVVDLWSTMRWGLGRLVTMVLAGVVPVMSFVVERTVHREGEAQVATGRPARRGVPVVPAR</sequence>
<dbReference type="OrthoDB" id="9342687at2"/>
<evidence type="ECO:0000256" key="7">
    <source>
        <dbReference type="SAM" id="Phobius"/>
    </source>
</evidence>
<proteinExistence type="predicted"/>
<evidence type="ECO:0000256" key="5">
    <source>
        <dbReference type="ARBA" id="ARBA00023136"/>
    </source>
</evidence>
<dbReference type="Proteomes" id="UP000029839">
    <property type="component" value="Unassembled WGS sequence"/>
</dbReference>
<name>A0A0A0BR15_9CELL</name>
<evidence type="ECO:0000313" key="9">
    <source>
        <dbReference type="EMBL" id="KGM09544.1"/>
    </source>
</evidence>